<dbReference type="SUPFAM" id="SSF53850">
    <property type="entry name" value="Periplasmic binding protein-like II"/>
    <property type="match status" value="1"/>
</dbReference>
<dbReference type="AlphaFoldDB" id="A0AA42J1M7"/>
<keyword evidence="2" id="KW-0732">Signal</keyword>
<dbReference type="RefSeq" id="WP_271012624.1">
    <property type="nucleotide sequence ID" value="NZ_JAQIFT010000048.1"/>
</dbReference>
<evidence type="ECO:0000256" key="2">
    <source>
        <dbReference type="SAM" id="SignalP"/>
    </source>
</evidence>
<evidence type="ECO:0000313" key="3">
    <source>
        <dbReference type="EMBL" id="MDA3732515.1"/>
    </source>
</evidence>
<dbReference type="PROSITE" id="PS51257">
    <property type="entry name" value="PROKAR_LIPOPROTEIN"/>
    <property type="match status" value="1"/>
</dbReference>
<protein>
    <submittedName>
        <fullName evidence="3">Extracellular solute-binding protein</fullName>
    </submittedName>
</protein>
<name>A0AA42J1M7_9FIRM</name>
<proteinExistence type="predicted"/>
<feature type="region of interest" description="Disordered" evidence="1">
    <location>
        <begin position="20"/>
        <end position="39"/>
    </location>
</feature>
<evidence type="ECO:0000256" key="1">
    <source>
        <dbReference type="SAM" id="MobiDB-lite"/>
    </source>
</evidence>
<dbReference type="InterPro" id="IPR050490">
    <property type="entry name" value="Bact_solute-bd_prot1"/>
</dbReference>
<dbReference type="InterPro" id="IPR006059">
    <property type="entry name" value="SBP"/>
</dbReference>
<evidence type="ECO:0000313" key="4">
    <source>
        <dbReference type="Proteomes" id="UP001169242"/>
    </source>
</evidence>
<comment type="caution">
    <text evidence="3">The sequence shown here is derived from an EMBL/GenBank/DDBJ whole genome shotgun (WGS) entry which is preliminary data.</text>
</comment>
<dbReference type="Proteomes" id="UP001169242">
    <property type="component" value="Unassembled WGS sequence"/>
</dbReference>
<feature type="signal peptide" evidence="2">
    <location>
        <begin position="1"/>
        <end position="17"/>
    </location>
</feature>
<keyword evidence="4" id="KW-1185">Reference proteome</keyword>
<organism evidence="3 4">
    <name type="scientific">Holtiella tumoricola</name>
    <dbReference type="NCBI Taxonomy" id="3018743"/>
    <lineage>
        <taxon>Bacteria</taxon>
        <taxon>Bacillati</taxon>
        <taxon>Bacillota</taxon>
        <taxon>Clostridia</taxon>
        <taxon>Lachnospirales</taxon>
        <taxon>Cellulosilyticaceae</taxon>
        <taxon>Holtiella</taxon>
    </lineage>
</organism>
<dbReference type="Gene3D" id="3.40.190.10">
    <property type="entry name" value="Periplasmic binding protein-like II"/>
    <property type="match status" value="2"/>
</dbReference>
<feature type="chain" id="PRO_5041298950" evidence="2">
    <location>
        <begin position="18"/>
        <end position="444"/>
    </location>
</feature>
<accession>A0AA42J1M7</accession>
<dbReference type="PANTHER" id="PTHR43649">
    <property type="entry name" value="ARABINOSE-BINDING PROTEIN-RELATED"/>
    <property type="match status" value="1"/>
</dbReference>
<dbReference type="Pfam" id="PF01547">
    <property type="entry name" value="SBP_bac_1"/>
    <property type="match status" value="1"/>
</dbReference>
<dbReference type="PANTHER" id="PTHR43649:SF12">
    <property type="entry name" value="DIACETYLCHITOBIOSE BINDING PROTEIN DASA"/>
    <property type="match status" value="1"/>
</dbReference>
<dbReference type="EMBL" id="JAQIFT010000048">
    <property type="protein sequence ID" value="MDA3732515.1"/>
    <property type="molecule type" value="Genomic_DNA"/>
</dbReference>
<sequence length="444" mass="48804">MRKFFALGMAVCISAGAVGCSTTEPKSATTTETEKTTTTTTEKVDTITPTDKIELTYWSMWNEAEPQGQVIGQAAKQYMEENENVTININWQGREINKIIPAKLNAGEKIDIYDGPLNVVLPATIDHVLDVTDYFKQSYPSTDGKAYEEVVLKATVDTAKVYSKEGELNGIPYQPYVQCMFYNKDHFEKAGITALPATWEEFLGACEKLKAAGYAPLTVDDAYMLALPGYYLARAKGGDWVSQLVTENNDEMWKDPAVLQMAEAYAELAEKGYFHPNVSSNIFPAGQQDLANNAASMYLNATWLVNELMPVTGPDFPWGQFQFPSVPNGEGNSKAANYASQAFYINKNSGNQDTAFDFIAYLTTGEWDGKIAEATYGIPSGINSVWPAQLVDAKEVFIGTEEWLPWSGGMEDNGDLAATISAAFTELISGKITPQQFVDRMVGM</sequence>
<feature type="compositionally biased region" description="Low complexity" evidence="1">
    <location>
        <begin position="22"/>
        <end position="39"/>
    </location>
</feature>
<gene>
    <name evidence="3" type="ORF">PBV87_13570</name>
</gene>
<reference evidence="3" key="1">
    <citation type="journal article" date="2023" name="Int. J. Syst. Evol. Microbiol.">
        <title>&lt;i&gt;Holtiella tumoricola&lt;/i&gt; gen. nov. sp. nov., isolated from a human clinical sample.</title>
        <authorList>
            <person name="Allen-Vercoe E."/>
            <person name="Daigneault M.C."/>
            <person name="Vancuren S.J."/>
            <person name="Cochrane K."/>
            <person name="O'Neal L.L."/>
            <person name="Sankaranarayanan K."/>
            <person name="Lawson P.A."/>
        </authorList>
    </citation>
    <scope>NUCLEOTIDE SEQUENCE</scope>
    <source>
        <strain evidence="3">CC70A</strain>
    </source>
</reference>